<protein>
    <recommendedName>
        <fullName evidence="3">Lipoprotein</fullName>
    </recommendedName>
</protein>
<sequence length="169" mass="18162">MLAEASAATPACEPVISAISDLPRPTAKAERLYITGNDILANRTYVDASSYAPGEVRSRFQALEAAVHGGCHAFVIRSTGWQVNWQVQQLPFESGDAPVVAFQLTTSALTGTRNRRVYLYAAVGDNRLIFMKGDDVTNNPTLPSSIVQAQIHKIMTVKTATPATSAPTQ</sequence>
<evidence type="ECO:0000313" key="1">
    <source>
        <dbReference type="EMBL" id="GAA1501697.1"/>
    </source>
</evidence>
<dbReference type="Proteomes" id="UP001422759">
    <property type="component" value="Unassembled WGS sequence"/>
</dbReference>
<evidence type="ECO:0000313" key="2">
    <source>
        <dbReference type="Proteomes" id="UP001422759"/>
    </source>
</evidence>
<keyword evidence="2" id="KW-1185">Reference proteome</keyword>
<accession>A0ABN1ZP14</accession>
<organism evidence="1 2">
    <name type="scientific">Kitasatospora kazusensis</name>
    <dbReference type="NCBI Taxonomy" id="407974"/>
    <lineage>
        <taxon>Bacteria</taxon>
        <taxon>Bacillati</taxon>
        <taxon>Actinomycetota</taxon>
        <taxon>Actinomycetes</taxon>
        <taxon>Kitasatosporales</taxon>
        <taxon>Streptomycetaceae</taxon>
        <taxon>Kitasatospora</taxon>
    </lineage>
</organism>
<comment type="caution">
    <text evidence="1">The sequence shown here is derived from an EMBL/GenBank/DDBJ whole genome shotgun (WGS) entry which is preliminary data.</text>
</comment>
<evidence type="ECO:0008006" key="3">
    <source>
        <dbReference type="Google" id="ProtNLM"/>
    </source>
</evidence>
<dbReference type="EMBL" id="BAAANT010000111">
    <property type="protein sequence ID" value="GAA1501697.1"/>
    <property type="molecule type" value="Genomic_DNA"/>
</dbReference>
<gene>
    <name evidence="1" type="ORF">GCM10009760_64670</name>
</gene>
<proteinExistence type="predicted"/>
<reference evidence="1 2" key="1">
    <citation type="journal article" date="2019" name="Int. J. Syst. Evol. Microbiol.">
        <title>The Global Catalogue of Microorganisms (GCM) 10K type strain sequencing project: providing services to taxonomists for standard genome sequencing and annotation.</title>
        <authorList>
            <consortium name="The Broad Institute Genomics Platform"/>
            <consortium name="The Broad Institute Genome Sequencing Center for Infectious Disease"/>
            <person name="Wu L."/>
            <person name="Ma J."/>
        </authorList>
    </citation>
    <scope>NUCLEOTIDE SEQUENCE [LARGE SCALE GENOMIC DNA]</scope>
    <source>
        <strain evidence="1 2">JCM 14560</strain>
    </source>
</reference>
<name>A0ABN1ZP14_9ACTN</name>